<comment type="caution">
    <text evidence="1">The sequence shown here is derived from an EMBL/GenBank/DDBJ whole genome shotgun (WGS) entry which is preliminary data.</text>
</comment>
<keyword evidence="2" id="KW-1185">Reference proteome</keyword>
<protein>
    <submittedName>
        <fullName evidence="1">Uncharacterized protein</fullName>
    </submittedName>
</protein>
<sequence length="176" mass="19538">MPNWQGRVVKRLLMGYGFRSNVNPPNDLQTFLASSVTLETELPLQAGWTTPKKLLAIAVRDRQVDPGTRSVFPKLQTPVPVHGTRVRVPAVLFAGTAGTFLFFSSKPNDGLLDKQAMDFLQSRPWPASRASHQLREQATSFASKPPASRASHQLREQAMACFESKWLAREACHGLL</sequence>
<reference evidence="1 2" key="1">
    <citation type="submission" date="2017-11" db="EMBL/GenBank/DDBJ databases">
        <title>De novo assembly and phasing of dikaryotic genomes from two isolates of Puccinia coronata f. sp. avenae, the causal agent of oat crown rust.</title>
        <authorList>
            <person name="Miller M.E."/>
            <person name="Zhang Y."/>
            <person name="Omidvar V."/>
            <person name="Sperschneider J."/>
            <person name="Schwessinger B."/>
            <person name="Raley C."/>
            <person name="Palmer J.M."/>
            <person name="Garnica D."/>
            <person name="Upadhyaya N."/>
            <person name="Rathjen J."/>
            <person name="Taylor J.M."/>
            <person name="Park R.F."/>
            <person name="Dodds P.N."/>
            <person name="Hirsch C.D."/>
            <person name="Kianian S.F."/>
            <person name="Figueroa M."/>
        </authorList>
    </citation>
    <scope>NUCLEOTIDE SEQUENCE [LARGE SCALE GENOMIC DNA]</scope>
    <source>
        <strain evidence="1">12NC29</strain>
    </source>
</reference>
<organism evidence="1 2">
    <name type="scientific">Puccinia coronata f. sp. avenae</name>
    <dbReference type="NCBI Taxonomy" id="200324"/>
    <lineage>
        <taxon>Eukaryota</taxon>
        <taxon>Fungi</taxon>
        <taxon>Dikarya</taxon>
        <taxon>Basidiomycota</taxon>
        <taxon>Pucciniomycotina</taxon>
        <taxon>Pucciniomycetes</taxon>
        <taxon>Pucciniales</taxon>
        <taxon>Pucciniaceae</taxon>
        <taxon>Puccinia</taxon>
    </lineage>
</organism>
<evidence type="ECO:0000313" key="2">
    <source>
        <dbReference type="Proteomes" id="UP000235388"/>
    </source>
</evidence>
<accession>A0A2N5TPL4</accession>
<name>A0A2N5TPL4_9BASI</name>
<gene>
    <name evidence="1" type="ORF">PCANC_24714</name>
</gene>
<dbReference type="Proteomes" id="UP000235388">
    <property type="component" value="Unassembled WGS sequence"/>
</dbReference>
<dbReference type="EMBL" id="PGCJ01000486">
    <property type="protein sequence ID" value="PLW27453.1"/>
    <property type="molecule type" value="Genomic_DNA"/>
</dbReference>
<dbReference type="AlphaFoldDB" id="A0A2N5TPL4"/>
<evidence type="ECO:0000313" key="1">
    <source>
        <dbReference type="EMBL" id="PLW27453.1"/>
    </source>
</evidence>
<proteinExistence type="predicted"/>